<gene>
    <name evidence="1" type="ORF">BS329_39910</name>
</gene>
<dbReference type="AlphaFoldDB" id="A0A1R0KDY4"/>
<comment type="caution">
    <text evidence="1">The sequence shown here is derived from an EMBL/GenBank/DDBJ whole genome shotgun (WGS) entry which is preliminary data.</text>
</comment>
<proteinExistence type="predicted"/>
<dbReference type="RefSeq" id="WP_076168605.1">
    <property type="nucleotide sequence ID" value="NZ_JBEZVB010000013.1"/>
</dbReference>
<organism evidence="1 2">
    <name type="scientific">Amycolatopsis coloradensis</name>
    <dbReference type="NCBI Taxonomy" id="76021"/>
    <lineage>
        <taxon>Bacteria</taxon>
        <taxon>Bacillati</taxon>
        <taxon>Actinomycetota</taxon>
        <taxon>Actinomycetes</taxon>
        <taxon>Pseudonocardiales</taxon>
        <taxon>Pseudonocardiaceae</taxon>
        <taxon>Amycolatopsis</taxon>
    </lineage>
</organism>
<dbReference type="EMBL" id="MQUQ01000037">
    <property type="protein sequence ID" value="OLZ43256.1"/>
    <property type="molecule type" value="Genomic_DNA"/>
</dbReference>
<evidence type="ECO:0000313" key="2">
    <source>
        <dbReference type="Proteomes" id="UP000187486"/>
    </source>
</evidence>
<reference evidence="1 2" key="1">
    <citation type="submission" date="2016-01" db="EMBL/GenBank/DDBJ databases">
        <title>Amycolatopsis coloradensis genome sequencing and assembly.</title>
        <authorList>
            <person name="Mayilraj S."/>
        </authorList>
    </citation>
    <scope>NUCLEOTIDE SEQUENCE [LARGE SCALE GENOMIC DNA]</scope>
    <source>
        <strain evidence="1 2">DSM 44225</strain>
    </source>
</reference>
<accession>A0A1R0KDY4</accession>
<name>A0A1R0KDY4_9PSEU</name>
<protein>
    <submittedName>
        <fullName evidence="1">Uncharacterized protein</fullName>
    </submittedName>
</protein>
<dbReference type="Proteomes" id="UP000187486">
    <property type="component" value="Unassembled WGS sequence"/>
</dbReference>
<keyword evidence="2" id="KW-1185">Reference proteome</keyword>
<sequence>MTQGVEFMPWDEFLQVNNFYMVKHRGWRLCEASHDNTVRYVFPESLHGALDHAGTLTLAAILLQAAECHFTRTRRGLRIRIITSGAPGGCRKHDSASFRVEMRKVSSVARLVETIEERATATATAELAYCLIFGACATGVAAQLESEAANRRAVD</sequence>
<evidence type="ECO:0000313" key="1">
    <source>
        <dbReference type="EMBL" id="OLZ43256.1"/>
    </source>
</evidence>